<reference evidence="2 3" key="1">
    <citation type="submission" date="2015-09" db="EMBL/GenBank/DDBJ databases">
        <title>Genome announcement of multiple Pseudomonas syringae strains.</title>
        <authorList>
            <person name="Thakur S."/>
            <person name="Wang P.W."/>
            <person name="Gong Y."/>
            <person name="Weir B.S."/>
            <person name="Guttman D.S."/>
        </authorList>
    </citation>
    <scope>NUCLEOTIDE SEQUENCE [LARGE SCALE GENOMIC DNA]</scope>
    <source>
        <strain evidence="2 3">ICMP2740</strain>
    </source>
</reference>
<comment type="caution">
    <text evidence="2">The sequence shown here is derived from an EMBL/GenBank/DDBJ whole genome shotgun (WGS) entry which is preliminary data.</text>
</comment>
<gene>
    <name evidence="2" type="ORF">ALO55_01197</name>
</gene>
<evidence type="ECO:0000313" key="2">
    <source>
        <dbReference type="EMBL" id="KPY21575.1"/>
    </source>
</evidence>
<evidence type="ECO:0008006" key="4">
    <source>
        <dbReference type="Google" id="ProtNLM"/>
    </source>
</evidence>
<evidence type="ECO:0000313" key="3">
    <source>
        <dbReference type="Proteomes" id="UP000050396"/>
    </source>
</evidence>
<keyword evidence="1" id="KW-0812">Transmembrane</keyword>
<accession>A0ABD4BMB9</accession>
<keyword evidence="1" id="KW-0472">Membrane</keyword>
<dbReference type="EMBL" id="LJQZ01000028">
    <property type="protein sequence ID" value="KPY21575.1"/>
    <property type="molecule type" value="Genomic_DNA"/>
</dbReference>
<protein>
    <recommendedName>
        <fullName evidence="4">YqjK-like protein</fullName>
    </recommendedName>
</protein>
<dbReference type="Proteomes" id="UP000050396">
    <property type="component" value="Unassembled WGS sequence"/>
</dbReference>
<name>A0ABD4BMB9_PSESH</name>
<evidence type="ECO:0000256" key="1">
    <source>
        <dbReference type="SAM" id="Phobius"/>
    </source>
</evidence>
<sequence>MSEPKSHQSNTRRELRKALIRLRMEMHRQEIRHESTQLLQPLQRFRGIRHDWKSALGFRHAPLWGVGSVALLGFLSGKRAKTGRTSLLGRLLKLGITLTPLIKVAMQSRAIQNRNRNRRL</sequence>
<keyword evidence="1" id="KW-1133">Transmembrane helix</keyword>
<feature type="transmembrane region" description="Helical" evidence="1">
    <location>
        <begin position="56"/>
        <end position="75"/>
    </location>
</feature>
<organism evidence="2 3">
    <name type="scientific">Pseudomonas savastanoi pv. phaseolicola</name>
    <name type="common">Pseudomonas syringae pv. phaseolicola</name>
    <dbReference type="NCBI Taxonomy" id="319"/>
    <lineage>
        <taxon>Bacteria</taxon>
        <taxon>Pseudomonadati</taxon>
        <taxon>Pseudomonadota</taxon>
        <taxon>Gammaproteobacteria</taxon>
        <taxon>Pseudomonadales</taxon>
        <taxon>Pseudomonadaceae</taxon>
        <taxon>Pseudomonas</taxon>
    </lineage>
</organism>
<dbReference type="RefSeq" id="WP_011168375.1">
    <property type="nucleotide sequence ID" value="NZ_CP166925.2"/>
</dbReference>
<dbReference type="AlphaFoldDB" id="A0ABD4BMB9"/>
<proteinExistence type="predicted"/>